<gene>
    <name evidence="1" type="ORF">JCM21738_1945</name>
</gene>
<organism evidence="1 2">
    <name type="scientific">Mesobacillus boroniphilus JCM 21738</name>
    <dbReference type="NCBI Taxonomy" id="1294265"/>
    <lineage>
        <taxon>Bacteria</taxon>
        <taxon>Bacillati</taxon>
        <taxon>Bacillota</taxon>
        <taxon>Bacilli</taxon>
        <taxon>Bacillales</taxon>
        <taxon>Bacillaceae</taxon>
        <taxon>Mesobacillus</taxon>
    </lineage>
</organism>
<accession>W4RL64</accession>
<dbReference type="RefSeq" id="WP_023615435.1">
    <property type="nucleotide sequence ID" value="NZ_BAUW01000018.1"/>
</dbReference>
<evidence type="ECO:0000313" key="1">
    <source>
        <dbReference type="EMBL" id="GAE45170.1"/>
    </source>
</evidence>
<dbReference type="AlphaFoldDB" id="W4RL64"/>
<name>W4RL64_9BACI</name>
<dbReference type="EMBL" id="BAUW01000018">
    <property type="protein sequence ID" value="GAE45170.1"/>
    <property type="molecule type" value="Genomic_DNA"/>
</dbReference>
<dbReference type="eggNOG" id="ENOG5030ERV">
    <property type="taxonomic scope" value="Bacteria"/>
</dbReference>
<keyword evidence="2" id="KW-1185">Reference proteome</keyword>
<protein>
    <submittedName>
        <fullName evidence="1">Uncharacterized protein</fullName>
    </submittedName>
</protein>
<evidence type="ECO:0000313" key="2">
    <source>
        <dbReference type="Proteomes" id="UP000018949"/>
    </source>
</evidence>
<proteinExistence type="predicted"/>
<reference evidence="1 2" key="1">
    <citation type="submission" date="2013-12" db="EMBL/GenBank/DDBJ databases">
        <title>NBRP : Genome information of microbial organism related human and environment.</title>
        <authorList>
            <person name="Hattori M."/>
            <person name="Oshima K."/>
            <person name="Inaba H."/>
            <person name="Suda W."/>
            <person name="Sakamoto M."/>
            <person name="Iino T."/>
            <person name="Kitahara M."/>
            <person name="Oshida Y."/>
            <person name="Iida T."/>
            <person name="Kudo T."/>
            <person name="Itoh T."/>
            <person name="Ahmed I."/>
            <person name="Ohkuma M."/>
        </authorList>
    </citation>
    <scope>NUCLEOTIDE SEQUENCE [LARGE SCALE GENOMIC DNA]</scope>
    <source>
        <strain evidence="1 2">JCM 21738</strain>
    </source>
</reference>
<comment type="caution">
    <text evidence="1">The sequence shown here is derived from an EMBL/GenBank/DDBJ whole genome shotgun (WGS) entry which is preliminary data.</text>
</comment>
<dbReference type="Proteomes" id="UP000018949">
    <property type="component" value="Unassembled WGS sequence"/>
</dbReference>
<sequence length="61" mass="7246">MEFHSQQPIHPTIRKCIQHLDVIKADDKTKQIVYMYMESLLRERDLIAASKQEPIESQIHN</sequence>